<sequence>MAAAARRGLRRGDLAGRSSPGTGVDHAGPWWKSSRTRDGGVEDEGRGHEGRGSSETVPAGPLVEPA</sequence>
<dbReference type="EMBL" id="CADCWL010000101">
    <property type="protein sequence ID" value="CAA9565271.1"/>
    <property type="molecule type" value="Genomic_DNA"/>
</dbReference>
<proteinExistence type="predicted"/>
<accession>A0A6J4V303</accession>
<reference evidence="2" key="1">
    <citation type="submission" date="2020-02" db="EMBL/GenBank/DDBJ databases">
        <authorList>
            <person name="Meier V. D."/>
        </authorList>
    </citation>
    <scope>NUCLEOTIDE SEQUENCE</scope>
    <source>
        <strain evidence="2">AVDCRST_MAG19</strain>
    </source>
</reference>
<name>A0A6J4V303_9BACT</name>
<dbReference type="AlphaFoldDB" id="A0A6J4V303"/>
<gene>
    <name evidence="2" type="ORF">AVDCRST_MAG19-2191</name>
</gene>
<organism evidence="2">
    <name type="scientific">uncultured Thermomicrobiales bacterium</name>
    <dbReference type="NCBI Taxonomy" id="1645740"/>
    <lineage>
        <taxon>Bacteria</taxon>
        <taxon>Pseudomonadati</taxon>
        <taxon>Thermomicrobiota</taxon>
        <taxon>Thermomicrobia</taxon>
        <taxon>Thermomicrobiales</taxon>
        <taxon>environmental samples</taxon>
    </lineage>
</organism>
<evidence type="ECO:0000256" key="1">
    <source>
        <dbReference type="SAM" id="MobiDB-lite"/>
    </source>
</evidence>
<feature type="region of interest" description="Disordered" evidence="1">
    <location>
        <begin position="1"/>
        <end position="66"/>
    </location>
</feature>
<feature type="compositionally biased region" description="Basic and acidic residues" evidence="1">
    <location>
        <begin position="35"/>
        <end position="52"/>
    </location>
</feature>
<protein>
    <submittedName>
        <fullName evidence="2">Uncharacterized protein</fullName>
    </submittedName>
</protein>
<evidence type="ECO:0000313" key="2">
    <source>
        <dbReference type="EMBL" id="CAA9565271.1"/>
    </source>
</evidence>